<accession>A0ABN3SL49</accession>
<reference evidence="2 3" key="1">
    <citation type="journal article" date="2019" name="Int. J. Syst. Evol. Microbiol.">
        <title>The Global Catalogue of Microorganisms (GCM) 10K type strain sequencing project: providing services to taxonomists for standard genome sequencing and annotation.</title>
        <authorList>
            <consortium name="The Broad Institute Genomics Platform"/>
            <consortium name="The Broad Institute Genome Sequencing Center for Infectious Disease"/>
            <person name="Wu L."/>
            <person name="Ma J."/>
        </authorList>
    </citation>
    <scope>NUCLEOTIDE SEQUENCE [LARGE SCALE GENOMIC DNA]</scope>
    <source>
        <strain evidence="2 3">JCM 16374</strain>
    </source>
</reference>
<dbReference type="EMBL" id="BAAARK010000024">
    <property type="protein sequence ID" value="GAA2679248.1"/>
    <property type="molecule type" value="Genomic_DNA"/>
</dbReference>
<dbReference type="Proteomes" id="UP001500994">
    <property type="component" value="Unassembled WGS sequence"/>
</dbReference>
<dbReference type="Pfam" id="PF19561">
    <property type="entry name" value="DUF6083"/>
    <property type="match status" value="1"/>
</dbReference>
<evidence type="ECO:0000313" key="2">
    <source>
        <dbReference type="EMBL" id="GAA2679248.1"/>
    </source>
</evidence>
<dbReference type="InterPro" id="IPR045729">
    <property type="entry name" value="DUF6083"/>
</dbReference>
<dbReference type="RefSeq" id="WP_344581682.1">
    <property type="nucleotide sequence ID" value="NZ_BAAARK010000024.1"/>
</dbReference>
<gene>
    <name evidence="2" type="ORF">GCM10009864_59230</name>
</gene>
<keyword evidence="3" id="KW-1185">Reference proteome</keyword>
<comment type="caution">
    <text evidence="2">The sequence shown here is derived from an EMBL/GenBank/DDBJ whole genome shotgun (WGS) entry which is preliminary data.</text>
</comment>
<feature type="region of interest" description="Disordered" evidence="1">
    <location>
        <begin position="1"/>
        <end position="30"/>
    </location>
</feature>
<sequence>MSSTSPTRRRWDGSPLRPHHPQRALRVDPHSPTRLLRAAQTSTCRHCGNHIDWYTRTNQQTISLHPHEVTASAVPAQHRWHISSGIAHPAHDSTPWCRIPHTPLCPTHPTNEPLTPKLTELRRRLALRTRHLIDTGAFTPQPTQPITPTQPTACRPARPVVQLLYCRYLAPTPLDNIQCVAQTRQRRRCTHHVLSPQAPAGTWTLTPATPPCGQLALPTSQMAIYNLNHLPSPEQLRWRAQRCPLHAAPSQASDLALAEWELFDPLLHHTHIHTRLPTATRRRRSAANR</sequence>
<protein>
    <submittedName>
        <fullName evidence="2">Uncharacterized protein</fullName>
    </submittedName>
</protein>
<organism evidence="2 3">
    <name type="scientific">Streptomyces lunalinharesii</name>
    <dbReference type="NCBI Taxonomy" id="333384"/>
    <lineage>
        <taxon>Bacteria</taxon>
        <taxon>Bacillati</taxon>
        <taxon>Actinomycetota</taxon>
        <taxon>Actinomycetes</taxon>
        <taxon>Kitasatosporales</taxon>
        <taxon>Streptomycetaceae</taxon>
        <taxon>Streptomyces</taxon>
    </lineage>
</organism>
<name>A0ABN3SL49_9ACTN</name>
<proteinExistence type="predicted"/>
<evidence type="ECO:0000313" key="3">
    <source>
        <dbReference type="Proteomes" id="UP001500994"/>
    </source>
</evidence>
<evidence type="ECO:0000256" key="1">
    <source>
        <dbReference type="SAM" id="MobiDB-lite"/>
    </source>
</evidence>